<protein>
    <submittedName>
        <fullName evidence="8">Membrane fusion protein, multidrug efflux system</fullName>
    </submittedName>
</protein>
<dbReference type="InterPro" id="IPR006143">
    <property type="entry name" value="RND_pump_MFP"/>
</dbReference>
<evidence type="ECO:0000256" key="1">
    <source>
        <dbReference type="ARBA" id="ARBA00004519"/>
    </source>
</evidence>
<keyword evidence="3" id="KW-0732">Signal</keyword>
<dbReference type="InterPro" id="IPR058626">
    <property type="entry name" value="MdtA-like_b-barrel"/>
</dbReference>
<dbReference type="Gene3D" id="2.40.420.20">
    <property type="match status" value="1"/>
</dbReference>
<evidence type="ECO:0000259" key="6">
    <source>
        <dbReference type="Pfam" id="PF25944"/>
    </source>
</evidence>
<reference evidence="8 9" key="1">
    <citation type="submission" date="2016-10" db="EMBL/GenBank/DDBJ databases">
        <authorList>
            <person name="de Groot N.N."/>
        </authorList>
    </citation>
    <scope>NUCLEOTIDE SEQUENCE [LARGE SCALE GENOMIC DNA]</scope>
    <source>
        <strain evidence="8 9">DSM 22012</strain>
    </source>
</reference>
<comment type="subcellular location">
    <subcellularLocation>
        <location evidence="1">Cell inner membrane</location>
        <topology evidence="1">Lipid-anchor</topology>
    </subcellularLocation>
</comment>
<dbReference type="Pfam" id="PF25876">
    <property type="entry name" value="HH_MFP_RND"/>
    <property type="match status" value="1"/>
</dbReference>
<evidence type="ECO:0000259" key="5">
    <source>
        <dbReference type="Pfam" id="PF25917"/>
    </source>
</evidence>
<sequence length="375" mass="40704">MDISFSRSALRVLPLSALLLAGCNAADQEETQAQALTVGYYEITETPLTLTTDLPGRTSAYRVAQVRPQVAGILEKRLFTEGSEVKQGQQLYQIDPRTYLAQQARAEANLRSAHNLAERYERLLNASAVSQQEHDDAVAAWKQAEADKRMADINVQYTKVLSPITGRIGRSNVTEGALLTDGQSEPMATVNQLDPIYVDVTQPITRILALKRALKAGELKASGVDQAEVSLTLDDGSAYPLSGTLKFSEVSVDQGTGSVTLRAVFPNPERALLPGMFVHAQVKEGVRENAILVPQQAIVRDSRGVATAWVITPDNHVEQRDLETVRTVGNTWLVTTGVKPGERVITEGLQFVRGDSLVDAQPASNVHLNLALTAN</sequence>
<comment type="similarity">
    <text evidence="2">Belongs to the membrane fusion protein (MFP) (TC 8.A.1) family.</text>
</comment>
<organism evidence="8 9">
    <name type="scientific">Marinobacterium lutimaris</name>
    <dbReference type="NCBI Taxonomy" id="568106"/>
    <lineage>
        <taxon>Bacteria</taxon>
        <taxon>Pseudomonadati</taxon>
        <taxon>Pseudomonadota</taxon>
        <taxon>Gammaproteobacteria</taxon>
        <taxon>Oceanospirillales</taxon>
        <taxon>Oceanospirillaceae</taxon>
        <taxon>Marinobacterium</taxon>
    </lineage>
</organism>
<dbReference type="Gene3D" id="2.40.30.170">
    <property type="match status" value="1"/>
</dbReference>
<dbReference type="EMBL" id="FNVQ01000001">
    <property type="protein sequence ID" value="SEG08356.1"/>
    <property type="molecule type" value="Genomic_DNA"/>
</dbReference>
<accession>A0A1H5XAW2</accession>
<evidence type="ECO:0000313" key="9">
    <source>
        <dbReference type="Proteomes" id="UP000236745"/>
    </source>
</evidence>
<gene>
    <name evidence="8" type="ORF">SAMN05444390_1011313</name>
</gene>
<dbReference type="Pfam" id="PF25944">
    <property type="entry name" value="Beta-barrel_RND"/>
    <property type="match status" value="1"/>
</dbReference>
<feature type="signal peptide" evidence="3">
    <location>
        <begin position="1"/>
        <end position="25"/>
    </location>
</feature>
<feature type="chain" id="PRO_5009289223" evidence="3">
    <location>
        <begin position="26"/>
        <end position="375"/>
    </location>
</feature>
<proteinExistence type="inferred from homology"/>
<dbReference type="InterPro" id="IPR058625">
    <property type="entry name" value="MdtA-like_BSH"/>
</dbReference>
<name>A0A1H5XAW2_9GAMM</name>
<dbReference type="InterPro" id="IPR058624">
    <property type="entry name" value="MdtA-like_HH"/>
</dbReference>
<evidence type="ECO:0000256" key="2">
    <source>
        <dbReference type="ARBA" id="ARBA00009477"/>
    </source>
</evidence>
<feature type="domain" description="Multidrug resistance protein MdtA-like C-terminal permuted SH3" evidence="7">
    <location>
        <begin position="289"/>
        <end position="350"/>
    </location>
</feature>
<evidence type="ECO:0000313" key="8">
    <source>
        <dbReference type="EMBL" id="SEG08356.1"/>
    </source>
</evidence>
<dbReference type="PANTHER" id="PTHR30158">
    <property type="entry name" value="ACRA/E-RELATED COMPONENT OF DRUG EFFLUX TRANSPORTER"/>
    <property type="match status" value="1"/>
</dbReference>
<dbReference type="Gene3D" id="1.10.287.470">
    <property type="entry name" value="Helix hairpin bin"/>
    <property type="match status" value="1"/>
</dbReference>
<evidence type="ECO:0000256" key="3">
    <source>
        <dbReference type="SAM" id="SignalP"/>
    </source>
</evidence>
<feature type="domain" description="Multidrug resistance protein MdtA-like beta-barrel" evidence="6">
    <location>
        <begin position="195"/>
        <end position="285"/>
    </location>
</feature>
<evidence type="ECO:0000259" key="4">
    <source>
        <dbReference type="Pfam" id="PF25876"/>
    </source>
</evidence>
<dbReference type="GO" id="GO:0022857">
    <property type="term" value="F:transmembrane transporter activity"/>
    <property type="evidence" value="ECO:0007669"/>
    <property type="project" value="InterPro"/>
</dbReference>
<dbReference type="Proteomes" id="UP000236745">
    <property type="component" value="Unassembled WGS sequence"/>
</dbReference>
<dbReference type="Pfam" id="PF25917">
    <property type="entry name" value="BSH_RND"/>
    <property type="match status" value="1"/>
</dbReference>
<dbReference type="RefSeq" id="WP_104002225.1">
    <property type="nucleotide sequence ID" value="NZ_FNVQ01000001.1"/>
</dbReference>
<evidence type="ECO:0000259" key="7">
    <source>
        <dbReference type="Pfam" id="PF25967"/>
    </source>
</evidence>
<dbReference type="PROSITE" id="PS51257">
    <property type="entry name" value="PROKAR_LIPOPROTEIN"/>
    <property type="match status" value="1"/>
</dbReference>
<dbReference type="SUPFAM" id="SSF111369">
    <property type="entry name" value="HlyD-like secretion proteins"/>
    <property type="match status" value="1"/>
</dbReference>
<dbReference type="Gene3D" id="2.40.50.100">
    <property type="match status" value="1"/>
</dbReference>
<dbReference type="NCBIfam" id="TIGR01730">
    <property type="entry name" value="RND_mfp"/>
    <property type="match status" value="1"/>
</dbReference>
<dbReference type="AlphaFoldDB" id="A0A1H5XAW2"/>
<dbReference type="GO" id="GO:0046677">
    <property type="term" value="P:response to antibiotic"/>
    <property type="evidence" value="ECO:0007669"/>
    <property type="project" value="TreeGrafter"/>
</dbReference>
<dbReference type="OrthoDB" id="9800613at2"/>
<feature type="domain" description="Multidrug resistance protein MdtA-like barrel-sandwich hybrid" evidence="5">
    <location>
        <begin position="62"/>
        <end position="190"/>
    </location>
</feature>
<keyword evidence="9" id="KW-1185">Reference proteome</keyword>
<dbReference type="PANTHER" id="PTHR30158:SF3">
    <property type="entry name" value="MULTIDRUG EFFLUX PUMP SUBUNIT ACRA-RELATED"/>
    <property type="match status" value="1"/>
</dbReference>
<feature type="domain" description="Multidrug resistance protein MdtA-like alpha-helical hairpin" evidence="4">
    <location>
        <begin position="98"/>
        <end position="150"/>
    </location>
</feature>
<dbReference type="GO" id="GO:0005886">
    <property type="term" value="C:plasma membrane"/>
    <property type="evidence" value="ECO:0007669"/>
    <property type="project" value="UniProtKB-SubCell"/>
</dbReference>
<dbReference type="FunFam" id="2.40.420.20:FF:000001">
    <property type="entry name" value="Efflux RND transporter periplasmic adaptor subunit"/>
    <property type="match status" value="1"/>
</dbReference>
<dbReference type="Pfam" id="PF25967">
    <property type="entry name" value="RND-MFP_C"/>
    <property type="match status" value="1"/>
</dbReference>
<dbReference type="InterPro" id="IPR058627">
    <property type="entry name" value="MdtA-like_C"/>
</dbReference>